<gene>
    <name evidence="8" type="ORF">A6A05_03855</name>
</gene>
<dbReference type="InterPro" id="IPR004358">
    <property type="entry name" value="Sig_transdc_His_kin-like_C"/>
</dbReference>
<evidence type="ECO:0000259" key="7">
    <source>
        <dbReference type="PROSITE" id="PS50109"/>
    </source>
</evidence>
<evidence type="ECO:0000256" key="6">
    <source>
        <dbReference type="SAM" id="Phobius"/>
    </source>
</evidence>
<dbReference type="InterPro" id="IPR003661">
    <property type="entry name" value="HisK_dim/P_dom"/>
</dbReference>
<keyword evidence="9" id="KW-1185">Reference proteome</keyword>
<keyword evidence="6" id="KW-0472">Membrane</keyword>
<organism evidence="8 9">
    <name type="scientific">Magnetospirillum moscoviense</name>
    <dbReference type="NCBI Taxonomy" id="1437059"/>
    <lineage>
        <taxon>Bacteria</taxon>
        <taxon>Pseudomonadati</taxon>
        <taxon>Pseudomonadota</taxon>
        <taxon>Alphaproteobacteria</taxon>
        <taxon>Rhodospirillales</taxon>
        <taxon>Rhodospirillaceae</taxon>
        <taxon>Magnetospirillum</taxon>
    </lineage>
</organism>
<dbReference type="InterPro" id="IPR036097">
    <property type="entry name" value="HisK_dim/P_sf"/>
</dbReference>
<evidence type="ECO:0000256" key="5">
    <source>
        <dbReference type="ARBA" id="ARBA00022777"/>
    </source>
</evidence>
<proteinExistence type="predicted"/>
<dbReference type="SMART" id="SM00387">
    <property type="entry name" value="HATPase_c"/>
    <property type="match status" value="1"/>
</dbReference>
<dbReference type="InterPro" id="IPR005467">
    <property type="entry name" value="His_kinase_dom"/>
</dbReference>
<evidence type="ECO:0000256" key="1">
    <source>
        <dbReference type="ARBA" id="ARBA00000085"/>
    </source>
</evidence>
<evidence type="ECO:0000256" key="3">
    <source>
        <dbReference type="ARBA" id="ARBA00022553"/>
    </source>
</evidence>
<keyword evidence="6" id="KW-0812">Transmembrane</keyword>
<comment type="caution">
    <text evidence="8">The sequence shown here is derived from an EMBL/GenBank/DDBJ whole genome shotgun (WGS) entry which is preliminary data.</text>
</comment>
<sequence length="844" mass="91264">MRRWMIGRSSLVSSFLFGGLVATALLWWGLDVRFTAEIEALTHKALEVELEDESRQDRMRFDQSLRAHFTFARLLGGTRSVARHVEAIAGRPAGPPSVLVNEPDWLPPRVDRRAFPLINFLIVIGKDGTIREVVSLTGDAVPGGLYALDGRLIESASHQAYVTRIGAMPMVLSVAASGEKGDKVALLSRLDSRFLAFNSISSVRPDHVIAISEGRERVVVASSDPGLVAPGASLAALAAEWLVLGMEFFDYGSSEVVANFSTLVSRRLVEHRIQPLLVQERTQRTVLAGAMSSMLLVILAGLVFRLRATIRRVDQVTRQVFGIAVDEYRGGDELAELLNKVEVLTGEVMSSRDRLRAEEAERLQLATARMAIEAENDRLRLLQTVTDLLGVGVIRTTPDGAVAENAAMVGYEAACGGLQPFLDAIARDSSDLVVVDGNGERRVFELRRASGPSFEMLLVTDVTARRQIEDEVRTLALFTAQSPYPVLRVNQDGTISHANPASTTLLEEWRTSVGQRVPNLWRRRIGDVLRGAHRAIIECDIGGRTLALTLVPIINGGYVNVYSADVSARVEVERMLASANEGLERRVAQRTADLLSAKEQAEMASRAKTEFLATVSHELRTPLNAIIGFSEVMASALFGPLGSARYEGYAGDILDSARHLLEVINDILDVAKIESGEMALHFEEVDLTELMAAAVRLVEGRARNGSVCLLTSIGGNVPLVWADRRRILQILVNLLSNAVKFTQAGGTVSTAIEATANGVAMKVTDTGIGMDADEVAVALQPFRQVDGSLARRFEGTGLGLPLAKSLTELHGGELKLVSARGVGTEVTVALPLTAVGQETLATAV</sequence>
<dbReference type="GO" id="GO:0005886">
    <property type="term" value="C:plasma membrane"/>
    <property type="evidence" value="ECO:0007669"/>
    <property type="project" value="TreeGrafter"/>
</dbReference>
<dbReference type="AlphaFoldDB" id="A0A178MC81"/>
<dbReference type="Proteomes" id="UP000078543">
    <property type="component" value="Unassembled WGS sequence"/>
</dbReference>
<dbReference type="Pfam" id="PF00512">
    <property type="entry name" value="HisKA"/>
    <property type="match status" value="1"/>
</dbReference>
<dbReference type="SMART" id="SM00388">
    <property type="entry name" value="HisKA"/>
    <property type="match status" value="1"/>
</dbReference>
<dbReference type="GO" id="GO:0009927">
    <property type="term" value="F:histidine phosphotransfer kinase activity"/>
    <property type="evidence" value="ECO:0007669"/>
    <property type="project" value="TreeGrafter"/>
</dbReference>
<reference evidence="8 9" key="1">
    <citation type="submission" date="2016-04" db="EMBL/GenBank/DDBJ databases">
        <title>Draft genome sequence of freshwater magnetotactic bacteria Magnetospirillum marisnigri SP-1 and Magnetospirillum moscoviense BB-1.</title>
        <authorList>
            <person name="Koziaeva V."/>
            <person name="Dziuba M.V."/>
            <person name="Ivanov T.M."/>
            <person name="Kuznetsov B."/>
            <person name="Grouzdev D.S."/>
        </authorList>
    </citation>
    <scope>NUCLEOTIDE SEQUENCE [LARGE SCALE GENOMIC DNA]</scope>
    <source>
        <strain evidence="8 9">BB-1</strain>
    </source>
</reference>
<evidence type="ECO:0000313" key="9">
    <source>
        <dbReference type="Proteomes" id="UP000078543"/>
    </source>
</evidence>
<dbReference type="CDD" id="cd00082">
    <property type="entry name" value="HisKA"/>
    <property type="match status" value="1"/>
</dbReference>
<comment type="catalytic activity">
    <reaction evidence="1">
        <text>ATP + protein L-histidine = ADP + protein N-phospho-L-histidine.</text>
        <dbReference type="EC" id="2.7.13.3"/>
    </reaction>
</comment>
<dbReference type="InterPro" id="IPR036890">
    <property type="entry name" value="HATPase_C_sf"/>
</dbReference>
<evidence type="ECO:0000256" key="4">
    <source>
        <dbReference type="ARBA" id="ARBA00022679"/>
    </source>
</evidence>
<keyword evidence="6" id="KW-1133">Transmembrane helix</keyword>
<dbReference type="SUPFAM" id="SSF55874">
    <property type="entry name" value="ATPase domain of HSP90 chaperone/DNA topoisomerase II/histidine kinase"/>
    <property type="match status" value="1"/>
</dbReference>
<protein>
    <recommendedName>
        <fullName evidence="2">histidine kinase</fullName>
        <ecNumber evidence="2">2.7.13.3</ecNumber>
    </recommendedName>
</protein>
<keyword evidence="5" id="KW-0418">Kinase</keyword>
<dbReference type="InterPro" id="IPR003594">
    <property type="entry name" value="HATPase_dom"/>
</dbReference>
<dbReference type="Gene3D" id="1.10.287.130">
    <property type="match status" value="1"/>
</dbReference>
<dbReference type="PRINTS" id="PR00344">
    <property type="entry name" value="BCTRLSENSOR"/>
</dbReference>
<keyword evidence="4" id="KW-0808">Transferase</keyword>
<dbReference type="SUPFAM" id="SSF47384">
    <property type="entry name" value="Homodimeric domain of signal transducing histidine kinase"/>
    <property type="match status" value="1"/>
</dbReference>
<dbReference type="EC" id="2.7.13.3" evidence="2"/>
<evidence type="ECO:0000313" key="8">
    <source>
        <dbReference type="EMBL" id="OAN46369.1"/>
    </source>
</evidence>
<feature type="domain" description="Histidine kinase" evidence="7">
    <location>
        <begin position="614"/>
        <end position="834"/>
    </location>
</feature>
<dbReference type="Pfam" id="PF02518">
    <property type="entry name" value="HATPase_c"/>
    <property type="match status" value="1"/>
</dbReference>
<dbReference type="PANTHER" id="PTHR43047">
    <property type="entry name" value="TWO-COMPONENT HISTIDINE PROTEIN KINASE"/>
    <property type="match status" value="1"/>
</dbReference>
<name>A0A178MC81_9PROT</name>
<dbReference type="PROSITE" id="PS50109">
    <property type="entry name" value="HIS_KIN"/>
    <property type="match status" value="1"/>
</dbReference>
<dbReference type="STRING" id="1437059.A6A05_03855"/>
<dbReference type="GO" id="GO:0000155">
    <property type="term" value="F:phosphorelay sensor kinase activity"/>
    <property type="evidence" value="ECO:0007669"/>
    <property type="project" value="InterPro"/>
</dbReference>
<accession>A0A178MC81</accession>
<evidence type="ECO:0000256" key="2">
    <source>
        <dbReference type="ARBA" id="ARBA00012438"/>
    </source>
</evidence>
<dbReference type="CDD" id="cd16922">
    <property type="entry name" value="HATPase_EvgS-ArcB-TorS-like"/>
    <property type="match status" value="1"/>
</dbReference>
<keyword evidence="3" id="KW-0597">Phosphoprotein</keyword>
<dbReference type="EMBL" id="LWQU01000174">
    <property type="protein sequence ID" value="OAN46369.1"/>
    <property type="molecule type" value="Genomic_DNA"/>
</dbReference>
<dbReference type="PANTHER" id="PTHR43047:SF72">
    <property type="entry name" value="OSMOSENSING HISTIDINE PROTEIN KINASE SLN1"/>
    <property type="match status" value="1"/>
</dbReference>
<dbReference type="Gene3D" id="3.30.565.10">
    <property type="entry name" value="Histidine kinase-like ATPase, C-terminal domain"/>
    <property type="match status" value="1"/>
</dbReference>
<feature type="transmembrane region" description="Helical" evidence="6">
    <location>
        <begin position="12"/>
        <end position="30"/>
    </location>
</feature>